<dbReference type="AlphaFoldDB" id="A0AA36NEE4"/>
<organism evidence="1 2">
    <name type="scientific">Effrenium voratum</name>
    <dbReference type="NCBI Taxonomy" id="2562239"/>
    <lineage>
        <taxon>Eukaryota</taxon>
        <taxon>Sar</taxon>
        <taxon>Alveolata</taxon>
        <taxon>Dinophyceae</taxon>
        <taxon>Suessiales</taxon>
        <taxon>Symbiodiniaceae</taxon>
        <taxon>Effrenium</taxon>
    </lineage>
</organism>
<dbReference type="Proteomes" id="UP001178507">
    <property type="component" value="Unassembled WGS sequence"/>
</dbReference>
<evidence type="ECO:0000313" key="2">
    <source>
        <dbReference type="Proteomes" id="UP001178507"/>
    </source>
</evidence>
<evidence type="ECO:0000313" key="1">
    <source>
        <dbReference type="EMBL" id="CAJ1399128.1"/>
    </source>
</evidence>
<protein>
    <submittedName>
        <fullName evidence="1">Uncharacterized protein</fullName>
    </submittedName>
</protein>
<gene>
    <name evidence="1" type="ORF">EVOR1521_LOCUS22717</name>
</gene>
<accession>A0AA36NEE4</accession>
<name>A0AA36NEE4_9DINO</name>
<comment type="caution">
    <text evidence="1">The sequence shown here is derived from an EMBL/GenBank/DDBJ whole genome shotgun (WGS) entry which is preliminary data.</text>
</comment>
<keyword evidence="2" id="KW-1185">Reference proteome</keyword>
<reference evidence="1" key="1">
    <citation type="submission" date="2023-08" db="EMBL/GenBank/DDBJ databases">
        <authorList>
            <person name="Chen Y."/>
            <person name="Shah S."/>
            <person name="Dougan E. K."/>
            <person name="Thang M."/>
            <person name="Chan C."/>
        </authorList>
    </citation>
    <scope>NUCLEOTIDE SEQUENCE</scope>
</reference>
<dbReference type="EMBL" id="CAUJNA010003325">
    <property type="protein sequence ID" value="CAJ1399128.1"/>
    <property type="molecule type" value="Genomic_DNA"/>
</dbReference>
<sequence>MGSAASARLTEGVAGASVAELASSAKELSSEERSQLLAAIARLEVLGTYLASASNGDWGDYDIRLEIGEAKAEVNITRCDFRDSPAKQWEYEGAWSMSGDLLTFTPSDEKKAAEDEENKFPMRFKIQGDGALAKIKEDGTVDMIQGGYDGKPVPAILKKKKKV</sequence>
<proteinExistence type="predicted"/>